<evidence type="ECO:0000313" key="4">
    <source>
        <dbReference type="Proteomes" id="UP000032809"/>
    </source>
</evidence>
<dbReference type="Gene3D" id="2.40.50.140">
    <property type="entry name" value="Nucleic acid-binding proteins"/>
    <property type="match status" value="1"/>
</dbReference>
<dbReference type="OrthoDB" id="9810507at2"/>
<dbReference type="SUPFAM" id="SSF50249">
    <property type="entry name" value="Nucleic acid-binding proteins"/>
    <property type="match status" value="1"/>
</dbReference>
<dbReference type="InterPro" id="IPR003029">
    <property type="entry name" value="S1_domain"/>
</dbReference>
<sequence length="125" mass="14465">MVNESLATGDTVKAKVVDIKKFGAFVELENKEEGFIHISKISKKYVKEISDFLTVGQEIEGKIIGKTKDGKYELSLKENNDELIDEATNNSQNFEKKLNQYLKDSDKKIPEYRKHLDKKRNIKKR</sequence>
<dbReference type="Pfam" id="PF00575">
    <property type="entry name" value="S1"/>
    <property type="match status" value="1"/>
</dbReference>
<dbReference type="InterPro" id="IPR012340">
    <property type="entry name" value="NA-bd_OB-fold"/>
</dbReference>
<accession>A0A0C7NNE7</accession>
<keyword evidence="1" id="KW-0175">Coiled coil</keyword>
<feature type="coiled-coil region" evidence="1">
    <location>
        <begin position="77"/>
        <end position="104"/>
    </location>
</feature>
<dbReference type="SMART" id="SM00316">
    <property type="entry name" value="S1"/>
    <property type="match status" value="1"/>
</dbReference>
<proteinExistence type="predicted"/>
<dbReference type="EMBL" id="LN824141">
    <property type="protein sequence ID" value="CEP77447.1"/>
    <property type="molecule type" value="Genomic_DNA"/>
</dbReference>
<evidence type="ECO:0000313" key="3">
    <source>
        <dbReference type="EMBL" id="CEP77447.1"/>
    </source>
</evidence>
<reference evidence="4" key="1">
    <citation type="submission" date="2014-11" db="EMBL/GenBank/DDBJ databases">
        <authorList>
            <person name="Wibberg D."/>
        </authorList>
    </citation>
    <scope>NUCLEOTIDE SEQUENCE [LARGE SCALE GENOMIC DNA]</scope>
    <source>
        <strain evidence="4">L3</strain>
    </source>
</reference>
<dbReference type="AlphaFoldDB" id="A0A0C7NNE7"/>
<dbReference type="GO" id="GO:0003729">
    <property type="term" value="F:mRNA binding"/>
    <property type="evidence" value="ECO:0007669"/>
    <property type="project" value="TreeGrafter"/>
</dbReference>
<dbReference type="Proteomes" id="UP000032809">
    <property type="component" value="Chromosome I"/>
</dbReference>
<dbReference type="KEGG" id="dtn:DTL3_0113"/>
<dbReference type="PANTHER" id="PTHR10724:SF10">
    <property type="entry name" value="S1 RNA-BINDING DOMAIN-CONTAINING PROTEIN 1"/>
    <property type="match status" value="1"/>
</dbReference>
<organism evidence="3 4">
    <name type="scientific">Defluviitoga tunisiensis</name>
    <dbReference type="NCBI Taxonomy" id="1006576"/>
    <lineage>
        <taxon>Bacteria</taxon>
        <taxon>Thermotogati</taxon>
        <taxon>Thermotogota</taxon>
        <taxon>Thermotogae</taxon>
        <taxon>Petrotogales</taxon>
        <taxon>Petrotogaceae</taxon>
        <taxon>Defluviitoga</taxon>
    </lineage>
</organism>
<keyword evidence="4" id="KW-1185">Reference proteome</keyword>
<dbReference type="PROSITE" id="PS50126">
    <property type="entry name" value="S1"/>
    <property type="match status" value="1"/>
</dbReference>
<dbReference type="InterPro" id="IPR050437">
    <property type="entry name" value="Ribos_protein_bS1-like"/>
</dbReference>
<evidence type="ECO:0000256" key="1">
    <source>
        <dbReference type="SAM" id="Coils"/>
    </source>
</evidence>
<protein>
    <submittedName>
        <fullName evidence="3">RNA-binding protein</fullName>
    </submittedName>
</protein>
<feature type="domain" description="S1 motif" evidence="2">
    <location>
        <begin position="9"/>
        <end position="77"/>
    </location>
</feature>
<dbReference type="RefSeq" id="WP_045087066.1">
    <property type="nucleotide sequence ID" value="NZ_LN824141.1"/>
</dbReference>
<dbReference type="PANTHER" id="PTHR10724">
    <property type="entry name" value="30S RIBOSOMAL PROTEIN S1"/>
    <property type="match status" value="1"/>
</dbReference>
<dbReference type="HOGENOM" id="CLU_128762_0_1_0"/>
<dbReference type="GO" id="GO:0003735">
    <property type="term" value="F:structural constituent of ribosome"/>
    <property type="evidence" value="ECO:0007669"/>
    <property type="project" value="TreeGrafter"/>
</dbReference>
<dbReference type="GO" id="GO:0006412">
    <property type="term" value="P:translation"/>
    <property type="evidence" value="ECO:0007669"/>
    <property type="project" value="TreeGrafter"/>
</dbReference>
<gene>
    <name evidence="3" type="ORF">DTL3_0113</name>
</gene>
<name>A0A0C7NNE7_DEFTU</name>
<evidence type="ECO:0000259" key="2">
    <source>
        <dbReference type="PROSITE" id="PS50126"/>
    </source>
</evidence>